<dbReference type="OrthoDB" id="4897532at2759"/>
<sequence>MIPGSERSHVARGEKRRENRELPTEGEQPPTSTPSSRTESDSESVEDSSTVTVPGRLRKTRTNAKGTISPRRTTISLPYEIGDDILQHLPPHDPSVVATGVPLESRPSTFKFFGEAFVKQFLMTDHEDYSIMLCGCMLVSYANTMALSGSGTKAALLGLKGQVINRINAKIESSGGLLSPQCLVAILALGAPIVCLVSQDLPHSLSIWDYINITQHAEYLCCTSFAEIAQNAHDERKVHSQAMYNLFSKISGRFRDQDSFSLLLYLSNYMDLTMALQAANHLNTPVIEVASLFPTTFPCMGCSIPAEWTSPLTCQWLAEESSAGFEGKMLNLVGLAHKWLATFLDGDGRMPVPTEDILEQRSRLRAVLETFEPVTKAWCCEAEAMYSCCLWATLVLLKVERLSVPIYVAAKYTRSQPKLTRRMRTTDLSNLWGNRRGLLFYVAAVCDFSTAGQCYPLLCTTLFARMAQEISMLDCSAEVGIKALRRLKFFESMCCDPVAPQESTNLDFRSYLSAYSERNDTRANST</sequence>
<evidence type="ECO:0008006" key="4">
    <source>
        <dbReference type="Google" id="ProtNLM"/>
    </source>
</evidence>
<keyword evidence="3" id="KW-1185">Reference proteome</keyword>
<protein>
    <recommendedName>
        <fullName evidence="4">Transcription factor domain-containing protein</fullName>
    </recommendedName>
</protein>
<name>A0A2J6SDW9_HYAVF</name>
<dbReference type="AlphaFoldDB" id="A0A2J6SDW9"/>
<reference evidence="2 3" key="1">
    <citation type="submission" date="2016-04" db="EMBL/GenBank/DDBJ databases">
        <title>A degradative enzymes factory behind the ericoid mycorrhizal symbiosis.</title>
        <authorList>
            <consortium name="DOE Joint Genome Institute"/>
            <person name="Martino E."/>
            <person name="Morin E."/>
            <person name="Grelet G."/>
            <person name="Kuo A."/>
            <person name="Kohler A."/>
            <person name="Daghino S."/>
            <person name="Barry K."/>
            <person name="Choi C."/>
            <person name="Cichocki N."/>
            <person name="Clum A."/>
            <person name="Copeland A."/>
            <person name="Hainaut M."/>
            <person name="Haridas S."/>
            <person name="Labutti K."/>
            <person name="Lindquist E."/>
            <person name="Lipzen A."/>
            <person name="Khouja H.-R."/>
            <person name="Murat C."/>
            <person name="Ohm R."/>
            <person name="Olson A."/>
            <person name="Spatafora J."/>
            <person name="Veneault-Fourrey C."/>
            <person name="Henrissat B."/>
            <person name="Grigoriev I."/>
            <person name="Martin F."/>
            <person name="Perotto S."/>
        </authorList>
    </citation>
    <scope>NUCLEOTIDE SEQUENCE [LARGE SCALE GENOMIC DNA]</scope>
    <source>
        <strain evidence="2 3">F</strain>
    </source>
</reference>
<organism evidence="2 3">
    <name type="scientific">Hyaloscypha variabilis (strain UAMH 11265 / GT02V1 / F)</name>
    <name type="common">Meliniomyces variabilis</name>
    <dbReference type="NCBI Taxonomy" id="1149755"/>
    <lineage>
        <taxon>Eukaryota</taxon>
        <taxon>Fungi</taxon>
        <taxon>Dikarya</taxon>
        <taxon>Ascomycota</taxon>
        <taxon>Pezizomycotina</taxon>
        <taxon>Leotiomycetes</taxon>
        <taxon>Helotiales</taxon>
        <taxon>Hyaloscyphaceae</taxon>
        <taxon>Hyaloscypha</taxon>
        <taxon>Hyaloscypha variabilis</taxon>
    </lineage>
</organism>
<dbReference type="Proteomes" id="UP000235786">
    <property type="component" value="Unassembled WGS sequence"/>
</dbReference>
<evidence type="ECO:0000313" key="3">
    <source>
        <dbReference type="Proteomes" id="UP000235786"/>
    </source>
</evidence>
<dbReference type="EMBL" id="KZ613937">
    <property type="protein sequence ID" value="PMD48950.1"/>
    <property type="molecule type" value="Genomic_DNA"/>
</dbReference>
<evidence type="ECO:0000256" key="1">
    <source>
        <dbReference type="SAM" id="MobiDB-lite"/>
    </source>
</evidence>
<gene>
    <name evidence="2" type="ORF">L207DRAFT_448222</name>
</gene>
<feature type="region of interest" description="Disordered" evidence="1">
    <location>
        <begin position="1"/>
        <end position="68"/>
    </location>
</feature>
<proteinExistence type="predicted"/>
<feature type="compositionally biased region" description="Basic and acidic residues" evidence="1">
    <location>
        <begin position="1"/>
        <end position="23"/>
    </location>
</feature>
<accession>A0A2J6SDW9</accession>
<evidence type="ECO:0000313" key="2">
    <source>
        <dbReference type="EMBL" id="PMD48950.1"/>
    </source>
</evidence>